<dbReference type="RefSeq" id="WP_091769927.1">
    <property type="nucleotide sequence ID" value="NZ_FNHG01000010.1"/>
</dbReference>
<feature type="transmembrane region" description="Helical" evidence="1">
    <location>
        <begin position="188"/>
        <end position="206"/>
    </location>
</feature>
<reference evidence="2 3" key="1">
    <citation type="submission" date="2016-10" db="EMBL/GenBank/DDBJ databases">
        <authorList>
            <person name="de Groot N.N."/>
        </authorList>
    </citation>
    <scope>NUCLEOTIDE SEQUENCE [LARGE SCALE GENOMIC DNA]</scope>
    <source>
        <strain evidence="2 3">DSM 16077</strain>
    </source>
</reference>
<accession>A0A1G9SP85</accession>
<organism evidence="2 3">
    <name type="scientific">Maricaulis salignorans</name>
    <dbReference type="NCBI Taxonomy" id="144026"/>
    <lineage>
        <taxon>Bacteria</taxon>
        <taxon>Pseudomonadati</taxon>
        <taxon>Pseudomonadota</taxon>
        <taxon>Alphaproteobacteria</taxon>
        <taxon>Maricaulales</taxon>
        <taxon>Maricaulaceae</taxon>
        <taxon>Maricaulis</taxon>
    </lineage>
</organism>
<feature type="transmembrane region" description="Helical" evidence="1">
    <location>
        <begin position="340"/>
        <end position="360"/>
    </location>
</feature>
<sequence>MTEGSTLSGLILLIGIGALFILMLARQIPFQIIGRIMASIFRPIGKLFGLKAITRAGPGSVRPAHMGPSAWAALSRAARSQTETEKALGADFSHEDAHLKRNGFLFHWTGVKVGYIRTPGELTLDVAEDYYRQGATFLNGRVKISANPQNLYEDEEGAVIAEYFPADAGCLYLLNEMRKTINSNVRKLTVVFSTIIAIVLIINLLYNDGSLIALAGPMSLGPLTMSATDLSQAAFAALSTIGGAFAMWIIYFMEYVPYQRNNFRELSNFVTRYLARLNDHFRTAEGQAKSVTVGQEKDAAKFSHSARMWHTNVLWIAQRIFFIETFVRNIMFQMLRNSGYYLVFVPLIFTVVLAGLNLALIEWTGFDAGARLADLGVIFLILFVVLVSIYAVFLRRSMASIDEINQDEWIGFDSLLLENVLGEIVGKYAEDVGYWKNRIGGSF</sequence>
<dbReference type="OrthoDB" id="7626437at2"/>
<keyword evidence="1" id="KW-0472">Membrane</keyword>
<evidence type="ECO:0000313" key="3">
    <source>
        <dbReference type="Proteomes" id="UP000199759"/>
    </source>
</evidence>
<keyword evidence="3" id="KW-1185">Reference proteome</keyword>
<dbReference type="EMBL" id="FNHG01000010">
    <property type="protein sequence ID" value="SDM37140.1"/>
    <property type="molecule type" value="Genomic_DNA"/>
</dbReference>
<dbReference type="Proteomes" id="UP000199759">
    <property type="component" value="Unassembled WGS sequence"/>
</dbReference>
<evidence type="ECO:0000256" key="1">
    <source>
        <dbReference type="SAM" id="Phobius"/>
    </source>
</evidence>
<gene>
    <name evidence="2" type="ORF">SAMN04488568_11021</name>
</gene>
<name>A0A1G9SP85_9PROT</name>
<feature type="transmembrane region" description="Helical" evidence="1">
    <location>
        <begin position="233"/>
        <end position="253"/>
    </location>
</feature>
<feature type="transmembrane region" description="Helical" evidence="1">
    <location>
        <begin position="6"/>
        <end position="25"/>
    </location>
</feature>
<protein>
    <submittedName>
        <fullName evidence="2">Uncharacterized protein</fullName>
    </submittedName>
</protein>
<evidence type="ECO:0000313" key="2">
    <source>
        <dbReference type="EMBL" id="SDM37140.1"/>
    </source>
</evidence>
<feature type="transmembrane region" description="Helical" evidence="1">
    <location>
        <begin position="372"/>
        <end position="393"/>
    </location>
</feature>
<keyword evidence="1" id="KW-0812">Transmembrane</keyword>
<dbReference type="AlphaFoldDB" id="A0A1G9SP85"/>
<keyword evidence="1" id="KW-1133">Transmembrane helix</keyword>
<proteinExistence type="predicted"/>